<feature type="non-terminal residue" evidence="1">
    <location>
        <position position="1"/>
    </location>
</feature>
<organism evidence="1 2">
    <name type="scientific">Scleroderma citrinum Foug A</name>
    <dbReference type="NCBI Taxonomy" id="1036808"/>
    <lineage>
        <taxon>Eukaryota</taxon>
        <taxon>Fungi</taxon>
        <taxon>Dikarya</taxon>
        <taxon>Basidiomycota</taxon>
        <taxon>Agaricomycotina</taxon>
        <taxon>Agaricomycetes</taxon>
        <taxon>Agaricomycetidae</taxon>
        <taxon>Boletales</taxon>
        <taxon>Sclerodermatineae</taxon>
        <taxon>Sclerodermataceae</taxon>
        <taxon>Scleroderma</taxon>
    </lineage>
</organism>
<dbReference type="OrthoDB" id="2634326at2759"/>
<protein>
    <submittedName>
        <fullName evidence="1">Uncharacterized protein</fullName>
    </submittedName>
</protein>
<name>A0A0C3DS76_9AGAM</name>
<keyword evidence="2" id="KW-1185">Reference proteome</keyword>
<dbReference type="InParanoid" id="A0A0C3DS76"/>
<evidence type="ECO:0000313" key="1">
    <source>
        <dbReference type="EMBL" id="KIM59034.1"/>
    </source>
</evidence>
<proteinExistence type="predicted"/>
<reference evidence="2" key="2">
    <citation type="submission" date="2015-01" db="EMBL/GenBank/DDBJ databases">
        <title>Evolutionary Origins and Diversification of the Mycorrhizal Mutualists.</title>
        <authorList>
            <consortium name="DOE Joint Genome Institute"/>
            <consortium name="Mycorrhizal Genomics Consortium"/>
            <person name="Kohler A."/>
            <person name="Kuo A."/>
            <person name="Nagy L.G."/>
            <person name="Floudas D."/>
            <person name="Copeland A."/>
            <person name="Barry K.W."/>
            <person name="Cichocki N."/>
            <person name="Veneault-Fourrey C."/>
            <person name="LaButti K."/>
            <person name="Lindquist E.A."/>
            <person name="Lipzen A."/>
            <person name="Lundell T."/>
            <person name="Morin E."/>
            <person name="Murat C."/>
            <person name="Riley R."/>
            <person name="Ohm R."/>
            <person name="Sun H."/>
            <person name="Tunlid A."/>
            <person name="Henrissat B."/>
            <person name="Grigoriev I.V."/>
            <person name="Hibbett D.S."/>
            <person name="Martin F."/>
        </authorList>
    </citation>
    <scope>NUCLEOTIDE SEQUENCE [LARGE SCALE GENOMIC DNA]</scope>
    <source>
        <strain evidence="2">Foug A</strain>
    </source>
</reference>
<sequence length="79" mass="9050">LVFRDLVIFIAQVQCTLLDIHTLLNYIKILHPLLTSPPSKPVCANPTWMGCFTKETQICESFYFAGVPVWLVCHQEFIP</sequence>
<dbReference type="EMBL" id="KN822078">
    <property type="protein sequence ID" value="KIM59034.1"/>
    <property type="molecule type" value="Genomic_DNA"/>
</dbReference>
<feature type="non-terminal residue" evidence="1">
    <location>
        <position position="79"/>
    </location>
</feature>
<evidence type="ECO:0000313" key="2">
    <source>
        <dbReference type="Proteomes" id="UP000053989"/>
    </source>
</evidence>
<dbReference type="Proteomes" id="UP000053989">
    <property type="component" value="Unassembled WGS sequence"/>
</dbReference>
<dbReference type="AlphaFoldDB" id="A0A0C3DS76"/>
<accession>A0A0C3DS76</accession>
<gene>
    <name evidence="1" type="ORF">SCLCIDRAFT_81300</name>
</gene>
<reference evidence="1 2" key="1">
    <citation type="submission" date="2014-04" db="EMBL/GenBank/DDBJ databases">
        <authorList>
            <consortium name="DOE Joint Genome Institute"/>
            <person name="Kuo A."/>
            <person name="Kohler A."/>
            <person name="Nagy L.G."/>
            <person name="Floudas D."/>
            <person name="Copeland A."/>
            <person name="Barry K.W."/>
            <person name="Cichocki N."/>
            <person name="Veneault-Fourrey C."/>
            <person name="LaButti K."/>
            <person name="Lindquist E.A."/>
            <person name="Lipzen A."/>
            <person name="Lundell T."/>
            <person name="Morin E."/>
            <person name="Murat C."/>
            <person name="Sun H."/>
            <person name="Tunlid A."/>
            <person name="Henrissat B."/>
            <person name="Grigoriev I.V."/>
            <person name="Hibbett D.S."/>
            <person name="Martin F."/>
            <person name="Nordberg H.P."/>
            <person name="Cantor M.N."/>
            <person name="Hua S.X."/>
        </authorList>
    </citation>
    <scope>NUCLEOTIDE SEQUENCE [LARGE SCALE GENOMIC DNA]</scope>
    <source>
        <strain evidence="1 2">Foug A</strain>
    </source>
</reference>
<dbReference type="HOGENOM" id="CLU_124585_1_0_1"/>